<evidence type="ECO:0000256" key="2">
    <source>
        <dbReference type="ARBA" id="ARBA00023136"/>
    </source>
</evidence>
<dbReference type="GO" id="GO:0005778">
    <property type="term" value="C:peroxisomal membrane"/>
    <property type="evidence" value="ECO:0007669"/>
    <property type="project" value="UniProtKB-SubCell"/>
</dbReference>
<evidence type="ECO:0000256" key="4">
    <source>
        <dbReference type="ARBA" id="ARBA00046271"/>
    </source>
</evidence>
<keyword evidence="3" id="KW-0576">Peroxisome</keyword>
<keyword evidence="2" id="KW-0472">Membrane</keyword>
<name>A0A9W9JW84_9EURO</name>
<feature type="compositionally biased region" description="Basic residues" evidence="5">
    <location>
        <begin position="172"/>
        <end position="181"/>
    </location>
</feature>
<feature type="region of interest" description="Disordered" evidence="5">
    <location>
        <begin position="164"/>
        <end position="190"/>
    </location>
</feature>
<evidence type="ECO:0000256" key="1">
    <source>
        <dbReference type="ARBA" id="ARBA00022593"/>
    </source>
</evidence>
<gene>
    <name evidence="6" type="ORF">NUU61_008728</name>
</gene>
<dbReference type="Pfam" id="PF05648">
    <property type="entry name" value="PEX11"/>
    <property type="match status" value="1"/>
</dbReference>
<evidence type="ECO:0000313" key="6">
    <source>
        <dbReference type="EMBL" id="KAJ5084149.1"/>
    </source>
</evidence>
<dbReference type="Proteomes" id="UP001141434">
    <property type="component" value="Unassembled WGS sequence"/>
</dbReference>
<evidence type="ECO:0000256" key="3">
    <source>
        <dbReference type="ARBA" id="ARBA00023140"/>
    </source>
</evidence>
<keyword evidence="1" id="KW-0962">Peroxisome biogenesis</keyword>
<dbReference type="PANTHER" id="PTHR12652">
    <property type="entry name" value="PEROXISOMAL BIOGENESIS FACTOR 11"/>
    <property type="match status" value="1"/>
</dbReference>
<dbReference type="GeneID" id="81398422"/>
<proteinExistence type="predicted"/>
<protein>
    <submittedName>
        <fullName evidence="6">Uncharacterized protein</fullName>
    </submittedName>
</protein>
<reference evidence="6" key="2">
    <citation type="journal article" date="2023" name="IMA Fungus">
        <title>Comparative genomic study of the Penicillium genus elucidates a diverse pangenome and 15 lateral gene transfer events.</title>
        <authorList>
            <person name="Petersen C."/>
            <person name="Sorensen T."/>
            <person name="Nielsen M.R."/>
            <person name="Sondergaard T.E."/>
            <person name="Sorensen J.L."/>
            <person name="Fitzpatrick D.A."/>
            <person name="Frisvad J.C."/>
            <person name="Nielsen K.L."/>
        </authorList>
    </citation>
    <scope>NUCLEOTIDE SEQUENCE</scope>
    <source>
        <strain evidence="6">IBT 34128</strain>
    </source>
</reference>
<sequence>MAVAQSAYPWASLPKQFAKFTNCTAGLDLTLRLIQALAQVAAEIGIDNALAMKCSMVTSQLAMARRYFRFFCFIDCFGHVHDLLVGDAVATGNILRTMEMAESSLLGLYFVMEDLTMLHDMNIWLVPWYTPVLVEANKLWFYAICTSLTRTIWQLLFDQNSRNREPRSKSKAEKRKSKSKPAPHSTQGPSSTALIRKIVVGGCDITLPASFLGWTTLGDLGIGVGMVVSTVLASLDVWEKAQ</sequence>
<dbReference type="AlphaFoldDB" id="A0A9W9JW84"/>
<keyword evidence="7" id="KW-1185">Reference proteome</keyword>
<dbReference type="RefSeq" id="XP_056507546.1">
    <property type="nucleotide sequence ID" value="XM_056659253.1"/>
</dbReference>
<dbReference type="GO" id="GO:0016559">
    <property type="term" value="P:peroxisome fission"/>
    <property type="evidence" value="ECO:0007669"/>
    <property type="project" value="InterPro"/>
</dbReference>
<evidence type="ECO:0000256" key="5">
    <source>
        <dbReference type="SAM" id="MobiDB-lite"/>
    </source>
</evidence>
<dbReference type="PANTHER" id="PTHR12652:SF23">
    <property type="entry name" value="MICROBODY (PEROXISOME) PROLIFERATION PROTEIN PEROXIN 11B (EUROFUNG)"/>
    <property type="match status" value="1"/>
</dbReference>
<evidence type="ECO:0000313" key="7">
    <source>
        <dbReference type="Proteomes" id="UP001141434"/>
    </source>
</evidence>
<comment type="caution">
    <text evidence="6">The sequence shown here is derived from an EMBL/GenBank/DDBJ whole genome shotgun (WGS) entry which is preliminary data.</text>
</comment>
<reference evidence="6" key="1">
    <citation type="submission" date="2022-11" db="EMBL/GenBank/DDBJ databases">
        <authorList>
            <person name="Petersen C."/>
        </authorList>
    </citation>
    <scope>NUCLEOTIDE SEQUENCE</scope>
    <source>
        <strain evidence="6">IBT 34128</strain>
    </source>
</reference>
<organism evidence="6 7">
    <name type="scientific">Penicillium alfredii</name>
    <dbReference type="NCBI Taxonomy" id="1506179"/>
    <lineage>
        <taxon>Eukaryota</taxon>
        <taxon>Fungi</taxon>
        <taxon>Dikarya</taxon>
        <taxon>Ascomycota</taxon>
        <taxon>Pezizomycotina</taxon>
        <taxon>Eurotiomycetes</taxon>
        <taxon>Eurotiomycetidae</taxon>
        <taxon>Eurotiales</taxon>
        <taxon>Aspergillaceae</taxon>
        <taxon>Penicillium</taxon>
    </lineage>
</organism>
<dbReference type="InterPro" id="IPR008733">
    <property type="entry name" value="PEX11"/>
</dbReference>
<accession>A0A9W9JW84</accession>
<dbReference type="OrthoDB" id="3636394at2759"/>
<dbReference type="EMBL" id="JAPMSZ010000011">
    <property type="protein sequence ID" value="KAJ5084149.1"/>
    <property type="molecule type" value="Genomic_DNA"/>
</dbReference>
<comment type="subcellular location">
    <subcellularLocation>
        <location evidence="4">Peroxisome membrane</location>
    </subcellularLocation>
</comment>